<keyword evidence="1" id="KW-0472">Membrane</keyword>
<feature type="transmembrane region" description="Helical" evidence="1">
    <location>
        <begin position="319"/>
        <end position="341"/>
    </location>
</feature>
<evidence type="ECO:0000256" key="1">
    <source>
        <dbReference type="SAM" id="Phobius"/>
    </source>
</evidence>
<proteinExistence type="predicted"/>
<comment type="caution">
    <text evidence="2">The sequence shown here is derived from an EMBL/GenBank/DDBJ whole genome shotgun (WGS) entry which is preliminary data.</text>
</comment>
<evidence type="ECO:0000313" key="2">
    <source>
        <dbReference type="EMBL" id="PMP77273.1"/>
    </source>
</evidence>
<evidence type="ECO:0008006" key="4">
    <source>
        <dbReference type="Google" id="ProtNLM"/>
    </source>
</evidence>
<keyword evidence="1" id="KW-1133">Transmembrane helix</keyword>
<feature type="transmembrane region" description="Helical" evidence="1">
    <location>
        <begin position="73"/>
        <end position="95"/>
    </location>
</feature>
<accession>A0A2J6X0H0</accession>
<feature type="transmembrane region" description="Helical" evidence="1">
    <location>
        <begin position="107"/>
        <end position="140"/>
    </location>
</feature>
<feature type="transmembrane region" description="Helical" evidence="1">
    <location>
        <begin position="197"/>
        <end position="218"/>
    </location>
</feature>
<sequence>MAVTWAIIIVVSLRTYTDPDLWGHLRFGLDAIAAGDVIRVDPYSYLNLDHPWINHEWLMEVLMGLAWRVGGEVGLITLRFVVYLATLGLIFWWLVKVKQTTFMPTVIIWLGVVMTTIWFSLVVRPQIFTFFLFAVMLMIIEAAERGQYRWLWLTPVVVGGWVNLHGGFLAGCGMLGVWTIAHVALNRTRWRAIIPPVVCAALATLVNPYGLGILSFLFETATGDRPEIADWQPLPIRSPFGAIYLVVMALAVWGVYRSSLQRRPILIGLFGLVGIMPLVAIRHLPLMGIAFAIFTGEHVNVVWESFFRRQQTEVAIPRWLRPIPIVAAALILASGLIISPWRFIPVTSVPYNATVLLRESGFRGNLMCDFGWGQYLIWHLGPLVKVGMDGRRETVYASDVYAEYINFHFGTGDWEAILRRQPTDAVLVGFGSPPANLLTIHPDWRLVFTDHESALFIRTDSTAAAVIEQTARTFTPREVASAFP</sequence>
<reference evidence="2 3" key="1">
    <citation type="submission" date="2018-01" db="EMBL/GenBank/DDBJ databases">
        <title>Metagenomic assembled genomes from two thermal pools in the Uzon Caldera, Kamchatka, Russia.</title>
        <authorList>
            <person name="Wilkins L."/>
            <person name="Ettinger C."/>
        </authorList>
    </citation>
    <scope>NUCLEOTIDE SEQUENCE [LARGE SCALE GENOMIC DNA]</scope>
    <source>
        <strain evidence="2">ZAV-02</strain>
    </source>
</reference>
<protein>
    <recommendedName>
        <fullName evidence="4">Glycosyltransferase RgtA/B/C/D-like domain-containing protein</fullName>
    </recommendedName>
</protein>
<feature type="transmembrane region" description="Helical" evidence="1">
    <location>
        <begin position="238"/>
        <end position="256"/>
    </location>
</feature>
<evidence type="ECO:0000313" key="3">
    <source>
        <dbReference type="Proteomes" id="UP000243376"/>
    </source>
</evidence>
<gene>
    <name evidence="2" type="ORF">C0184_12105</name>
</gene>
<dbReference type="AlphaFoldDB" id="A0A2J6X0H0"/>
<feature type="transmembrane region" description="Helical" evidence="1">
    <location>
        <begin position="263"/>
        <end position="281"/>
    </location>
</feature>
<dbReference type="EMBL" id="PNIQ01000809">
    <property type="protein sequence ID" value="PMP77273.1"/>
    <property type="molecule type" value="Genomic_DNA"/>
</dbReference>
<feature type="transmembrane region" description="Helical" evidence="1">
    <location>
        <begin position="160"/>
        <end position="185"/>
    </location>
</feature>
<name>A0A2J6X0H0_9CHLR</name>
<organism evidence="2 3">
    <name type="scientific">Chloroflexus aggregans</name>
    <dbReference type="NCBI Taxonomy" id="152260"/>
    <lineage>
        <taxon>Bacteria</taxon>
        <taxon>Bacillati</taxon>
        <taxon>Chloroflexota</taxon>
        <taxon>Chloroflexia</taxon>
        <taxon>Chloroflexales</taxon>
        <taxon>Chloroflexineae</taxon>
        <taxon>Chloroflexaceae</taxon>
        <taxon>Chloroflexus</taxon>
    </lineage>
</organism>
<feature type="transmembrane region" description="Helical" evidence="1">
    <location>
        <begin position="287"/>
        <end position="307"/>
    </location>
</feature>
<keyword evidence="1" id="KW-0812">Transmembrane</keyword>
<dbReference type="Proteomes" id="UP000243376">
    <property type="component" value="Unassembled WGS sequence"/>
</dbReference>